<dbReference type="InterPro" id="IPR035906">
    <property type="entry name" value="MetI-like_sf"/>
</dbReference>
<name>A0A1I3JZD0_9ACTN</name>
<dbReference type="Proteomes" id="UP000199111">
    <property type="component" value="Unassembled WGS sequence"/>
</dbReference>
<keyword evidence="10" id="KW-1185">Reference proteome</keyword>
<evidence type="ECO:0000313" key="9">
    <source>
        <dbReference type="EMBL" id="SFI65611.1"/>
    </source>
</evidence>
<comment type="similarity">
    <text evidence="7">Belongs to the binding-protein-dependent transport system permease family.</text>
</comment>
<protein>
    <submittedName>
        <fullName evidence="9">Peptide/nickel transport system permease protein</fullName>
    </submittedName>
</protein>
<organism evidence="9 10">
    <name type="scientific">Streptosporangium canum</name>
    <dbReference type="NCBI Taxonomy" id="324952"/>
    <lineage>
        <taxon>Bacteria</taxon>
        <taxon>Bacillati</taxon>
        <taxon>Actinomycetota</taxon>
        <taxon>Actinomycetes</taxon>
        <taxon>Streptosporangiales</taxon>
        <taxon>Streptosporangiaceae</taxon>
        <taxon>Streptosporangium</taxon>
    </lineage>
</organism>
<feature type="transmembrane region" description="Helical" evidence="7">
    <location>
        <begin position="114"/>
        <end position="137"/>
    </location>
</feature>
<evidence type="ECO:0000256" key="7">
    <source>
        <dbReference type="RuleBase" id="RU363032"/>
    </source>
</evidence>
<evidence type="ECO:0000256" key="2">
    <source>
        <dbReference type="ARBA" id="ARBA00022448"/>
    </source>
</evidence>
<keyword evidence="4 7" id="KW-0812">Transmembrane</keyword>
<dbReference type="EMBL" id="FOQY01000004">
    <property type="protein sequence ID" value="SFI65611.1"/>
    <property type="molecule type" value="Genomic_DNA"/>
</dbReference>
<accession>A0A1I3JZD0</accession>
<dbReference type="RefSeq" id="WP_093886317.1">
    <property type="nucleotide sequence ID" value="NZ_FOQY01000004.1"/>
</dbReference>
<feature type="transmembrane region" description="Helical" evidence="7">
    <location>
        <begin position="190"/>
        <end position="210"/>
    </location>
</feature>
<feature type="domain" description="ABC transmembrane type-1" evidence="8">
    <location>
        <begin position="110"/>
        <end position="319"/>
    </location>
</feature>
<dbReference type="GO" id="GO:0005886">
    <property type="term" value="C:plasma membrane"/>
    <property type="evidence" value="ECO:0007669"/>
    <property type="project" value="UniProtKB-SubCell"/>
</dbReference>
<feature type="transmembrane region" description="Helical" evidence="7">
    <location>
        <begin position="149"/>
        <end position="170"/>
    </location>
</feature>
<keyword evidence="5 7" id="KW-1133">Transmembrane helix</keyword>
<proteinExistence type="inferred from homology"/>
<gene>
    <name evidence="9" type="ORF">SAMN05216275_104188</name>
</gene>
<dbReference type="PANTHER" id="PTHR43163:SF6">
    <property type="entry name" value="DIPEPTIDE TRANSPORT SYSTEM PERMEASE PROTEIN DPPB-RELATED"/>
    <property type="match status" value="1"/>
</dbReference>
<evidence type="ECO:0000313" key="10">
    <source>
        <dbReference type="Proteomes" id="UP000199111"/>
    </source>
</evidence>
<evidence type="ECO:0000256" key="6">
    <source>
        <dbReference type="ARBA" id="ARBA00023136"/>
    </source>
</evidence>
<dbReference type="Pfam" id="PF00528">
    <property type="entry name" value="BPD_transp_1"/>
    <property type="match status" value="1"/>
</dbReference>
<dbReference type="CDD" id="cd06261">
    <property type="entry name" value="TM_PBP2"/>
    <property type="match status" value="1"/>
</dbReference>
<dbReference type="InterPro" id="IPR000515">
    <property type="entry name" value="MetI-like"/>
</dbReference>
<dbReference type="Gene3D" id="1.10.3720.10">
    <property type="entry name" value="MetI-like"/>
    <property type="match status" value="1"/>
</dbReference>
<dbReference type="PROSITE" id="PS50928">
    <property type="entry name" value="ABC_TM1"/>
    <property type="match status" value="1"/>
</dbReference>
<dbReference type="SUPFAM" id="SSF161098">
    <property type="entry name" value="MetI-like"/>
    <property type="match status" value="1"/>
</dbReference>
<keyword evidence="6 7" id="KW-0472">Membrane</keyword>
<dbReference type="GeneID" id="96297370"/>
<evidence type="ECO:0000256" key="1">
    <source>
        <dbReference type="ARBA" id="ARBA00004651"/>
    </source>
</evidence>
<dbReference type="Pfam" id="PF19300">
    <property type="entry name" value="BPD_transp_1_N"/>
    <property type="match status" value="1"/>
</dbReference>
<feature type="transmembrane region" description="Helical" evidence="7">
    <location>
        <begin position="9"/>
        <end position="30"/>
    </location>
</feature>
<reference evidence="10" key="1">
    <citation type="submission" date="2016-10" db="EMBL/GenBank/DDBJ databases">
        <authorList>
            <person name="Varghese N."/>
            <person name="Submissions S."/>
        </authorList>
    </citation>
    <scope>NUCLEOTIDE SEQUENCE [LARGE SCALE GENOMIC DNA]</scope>
    <source>
        <strain evidence="10">CGMCC 4.2126</strain>
    </source>
</reference>
<comment type="subcellular location">
    <subcellularLocation>
        <location evidence="1 7">Cell membrane</location>
        <topology evidence="1 7">Multi-pass membrane protein</topology>
    </subcellularLocation>
</comment>
<keyword evidence="3" id="KW-1003">Cell membrane</keyword>
<keyword evidence="2 7" id="KW-0813">Transport</keyword>
<dbReference type="PANTHER" id="PTHR43163">
    <property type="entry name" value="DIPEPTIDE TRANSPORT SYSTEM PERMEASE PROTEIN DPPB-RELATED"/>
    <property type="match status" value="1"/>
</dbReference>
<dbReference type="InterPro" id="IPR045621">
    <property type="entry name" value="BPD_transp_1_N"/>
</dbReference>
<feature type="transmembrane region" description="Helical" evidence="7">
    <location>
        <begin position="254"/>
        <end position="276"/>
    </location>
</feature>
<feature type="transmembrane region" description="Helical" evidence="7">
    <location>
        <begin position="296"/>
        <end position="322"/>
    </location>
</feature>
<sequence>MTLYALRRLAAVAGVLLVICAVTFAIFYLLPSDPAAHACGKTCTPEQVTLVREQMGLDRPVHEQFGGYVAGIFAGRTLGTGPAALECSVPCFGYSYQNALPVWDLLTDRLPVSVSLAVGSAVLWLAGGLAVGLVAALRRGTVLDRSLMAATLASASVPVYFTAMMLLLVLVQQLEWLPYPDYRPITEDPAAWAGNLLLPWMTLASLYAAMYARLTRASMIETMAEPYIRTARAKGLHERTVVTKHGLRSALTPIVTIFGMDLGGLLAGAVITEHVFGLPGVGQLTYDAIFKADQPVVLGVTLLAAFFITLANLGVDLVYALIDPRVRYA</sequence>
<evidence type="ECO:0000256" key="4">
    <source>
        <dbReference type="ARBA" id="ARBA00022692"/>
    </source>
</evidence>
<evidence type="ECO:0000259" key="8">
    <source>
        <dbReference type="PROSITE" id="PS50928"/>
    </source>
</evidence>
<dbReference type="GO" id="GO:0055085">
    <property type="term" value="P:transmembrane transport"/>
    <property type="evidence" value="ECO:0007669"/>
    <property type="project" value="InterPro"/>
</dbReference>
<evidence type="ECO:0000256" key="3">
    <source>
        <dbReference type="ARBA" id="ARBA00022475"/>
    </source>
</evidence>
<evidence type="ECO:0000256" key="5">
    <source>
        <dbReference type="ARBA" id="ARBA00022989"/>
    </source>
</evidence>
<dbReference type="AlphaFoldDB" id="A0A1I3JZD0"/>